<name>A0ABV3ZBZ9_9BACT</name>
<evidence type="ECO:0000259" key="3">
    <source>
        <dbReference type="Pfam" id="PF03544"/>
    </source>
</evidence>
<dbReference type="Pfam" id="PF03544">
    <property type="entry name" value="TonB_C"/>
    <property type="match status" value="1"/>
</dbReference>
<accession>A0ABV3ZBZ9</accession>
<reference evidence="4 5" key="1">
    <citation type="submission" date="2023-07" db="EMBL/GenBank/DDBJ databases">
        <authorList>
            <person name="Lian W.-H."/>
        </authorList>
    </citation>
    <scope>NUCLEOTIDE SEQUENCE [LARGE SCALE GENOMIC DNA]</scope>
    <source>
        <strain evidence="4 5">SYSU DXS3180</strain>
    </source>
</reference>
<evidence type="ECO:0000313" key="5">
    <source>
        <dbReference type="Proteomes" id="UP001560573"/>
    </source>
</evidence>
<comment type="caution">
    <text evidence="4">The sequence shown here is derived from an EMBL/GenBank/DDBJ whole genome shotgun (WGS) entry which is preliminary data.</text>
</comment>
<sequence>MEANKILQADVLDIVFEGRNKAYGAYDLRKTYNKRVLYALTGMALLCFSGIGVSIFASSRKPNIVRPVAIDVIISKVVDEPKKEEPKVIPPKVEAPKPIAQQRVTTIEIVPDEKVTKQDEVPENKDLEDVKISLQTTPGEAGDYVNPPVEAKGVGAPEPIGTKEKDYETIMETVQIQAKFPGGFPEWEKFLRRNLRNEIPSENGAPAGDYKVIVSFIVNKDGSISEVRAENDPGFGTADEAVRVIKKSNQWIPAEQNGRKVIYRQRQAITFQVIDGN</sequence>
<feature type="domain" description="TonB C-terminal" evidence="3">
    <location>
        <begin position="211"/>
        <end position="272"/>
    </location>
</feature>
<keyword evidence="2" id="KW-0812">Transmembrane</keyword>
<dbReference type="SUPFAM" id="SSF74653">
    <property type="entry name" value="TolA/TonB C-terminal domain"/>
    <property type="match status" value="1"/>
</dbReference>
<dbReference type="EMBL" id="JAULBC010000002">
    <property type="protein sequence ID" value="MEX6687015.1"/>
    <property type="molecule type" value="Genomic_DNA"/>
</dbReference>
<organism evidence="4 5">
    <name type="scientific">Danxiaibacter flavus</name>
    <dbReference type="NCBI Taxonomy" id="3049108"/>
    <lineage>
        <taxon>Bacteria</taxon>
        <taxon>Pseudomonadati</taxon>
        <taxon>Bacteroidota</taxon>
        <taxon>Chitinophagia</taxon>
        <taxon>Chitinophagales</taxon>
        <taxon>Chitinophagaceae</taxon>
        <taxon>Danxiaibacter</taxon>
    </lineage>
</organism>
<dbReference type="RefSeq" id="WP_369328418.1">
    <property type="nucleotide sequence ID" value="NZ_JAULBC010000002.1"/>
</dbReference>
<keyword evidence="5" id="KW-1185">Reference proteome</keyword>
<gene>
    <name evidence="4" type="ORF">QTN47_05895</name>
</gene>
<keyword evidence="2" id="KW-1133">Transmembrane helix</keyword>
<feature type="transmembrane region" description="Helical" evidence="2">
    <location>
        <begin position="36"/>
        <end position="57"/>
    </location>
</feature>
<evidence type="ECO:0000313" key="4">
    <source>
        <dbReference type="EMBL" id="MEX6687015.1"/>
    </source>
</evidence>
<keyword evidence="2" id="KW-0472">Membrane</keyword>
<evidence type="ECO:0000256" key="1">
    <source>
        <dbReference type="SAM" id="MobiDB-lite"/>
    </source>
</evidence>
<protein>
    <submittedName>
        <fullName evidence="4">Energy transducer TonB</fullName>
    </submittedName>
</protein>
<feature type="region of interest" description="Disordered" evidence="1">
    <location>
        <begin position="137"/>
        <end position="160"/>
    </location>
</feature>
<dbReference type="Gene3D" id="3.30.1150.10">
    <property type="match status" value="1"/>
</dbReference>
<dbReference type="Proteomes" id="UP001560573">
    <property type="component" value="Unassembled WGS sequence"/>
</dbReference>
<evidence type="ECO:0000256" key="2">
    <source>
        <dbReference type="SAM" id="Phobius"/>
    </source>
</evidence>
<dbReference type="InterPro" id="IPR037682">
    <property type="entry name" value="TonB_C"/>
</dbReference>
<proteinExistence type="predicted"/>